<dbReference type="EMBL" id="VSSQ01000174">
    <property type="protein sequence ID" value="MPL83331.1"/>
    <property type="molecule type" value="Genomic_DNA"/>
</dbReference>
<reference evidence="2" key="1">
    <citation type="submission" date="2019-08" db="EMBL/GenBank/DDBJ databases">
        <authorList>
            <person name="Kucharzyk K."/>
            <person name="Murdoch R.W."/>
            <person name="Higgins S."/>
            <person name="Loffler F."/>
        </authorList>
    </citation>
    <scope>NUCLEOTIDE SEQUENCE</scope>
</reference>
<keyword evidence="1" id="KW-1133">Transmembrane helix</keyword>
<feature type="transmembrane region" description="Helical" evidence="1">
    <location>
        <begin position="44"/>
        <end position="60"/>
    </location>
</feature>
<proteinExistence type="predicted"/>
<feature type="transmembrane region" description="Helical" evidence="1">
    <location>
        <begin position="6"/>
        <end position="23"/>
    </location>
</feature>
<gene>
    <name evidence="2" type="ORF">SDC9_29285</name>
</gene>
<name>A0A644UWS7_9ZZZZ</name>
<comment type="caution">
    <text evidence="2">The sequence shown here is derived from an EMBL/GenBank/DDBJ whole genome shotgun (WGS) entry which is preliminary data.</text>
</comment>
<accession>A0A644UWS7</accession>
<keyword evidence="1" id="KW-0472">Membrane</keyword>
<organism evidence="2">
    <name type="scientific">bioreactor metagenome</name>
    <dbReference type="NCBI Taxonomy" id="1076179"/>
    <lineage>
        <taxon>unclassified sequences</taxon>
        <taxon>metagenomes</taxon>
        <taxon>ecological metagenomes</taxon>
    </lineage>
</organism>
<protein>
    <submittedName>
        <fullName evidence="2">Uncharacterized protein</fullName>
    </submittedName>
</protein>
<evidence type="ECO:0000313" key="2">
    <source>
        <dbReference type="EMBL" id="MPL83331.1"/>
    </source>
</evidence>
<keyword evidence="1" id="KW-0812">Transmembrane</keyword>
<evidence type="ECO:0000256" key="1">
    <source>
        <dbReference type="SAM" id="Phobius"/>
    </source>
</evidence>
<sequence length="109" mass="12281">MSYIDPIVLIIAFGAASVSFLWLRDTRIFVRTGKEGYRKAAYHGVLYSALGWFGCALAGFAETTFMYLGVGCMLIALYLQSRLKKEDVWVGNESAWTRFIGSAPRQERK</sequence>
<dbReference type="AlphaFoldDB" id="A0A644UWS7"/>